<sequence length="394" mass="44893">MRKLETPAYIVKEKVLENSINSLNSALSNNFKNSIFSYSLKTNSLPYILERVKSHGGFAEVVSSDEYELARLVGFDINKIVYNGPLKCKNTFIEAVTGGAIVNIETKREIKWLNELPKDQKYSVGIRINIDLADISPDDAKENEDYSRFGFSSENNELEQAITDILKYKNIKLVGLHVHRTTLSRSVNVYERVASYVSNIAKKHSLDLKYIDIGGGFYGIMEGKPTFDEYFKAIKKGLEAYFDLNLITIIVEPGNAIVASAIDFISAVIDVKKIRDFYLITTDGSRNDLDPFYKKSKYFHSLIYSDSKEYQVPLQIVGGGTCLEYDKIFEVENQNLLAVGDVIKYESVGAYTMTLSPLFIRFFPNVYLKDTNGYRLIRKKWSASDFYNIYKTEE</sequence>
<evidence type="ECO:0000259" key="3">
    <source>
        <dbReference type="Pfam" id="PF02784"/>
    </source>
</evidence>
<dbReference type="InterPro" id="IPR022644">
    <property type="entry name" value="De-COase2_N"/>
</dbReference>
<dbReference type="InterPro" id="IPR000183">
    <property type="entry name" value="Orn/DAP/Arg_de-COase"/>
</dbReference>
<gene>
    <name evidence="4" type="ORF">J3492_11135</name>
</gene>
<dbReference type="Proteomes" id="UP000664554">
    <property type="component" value="Unassembled WGS sequence"/>
</dbReference>
<dbReference type="InterPro" id="IPR009006">
    <property type="entry name" value="Ala_racemase/Decarboxylase_C"/>
</dbReference>
<comment type="caution">
    <text evidence="4">The sequence shown here is derived from an EMBL/GenBank/DDBJ whole genome shotgun (WGS) entry which is preliminary data.</text>
</comment>
<dbReference type="SUPFAM" id="SSF50621">
    <property type="entry name" value="Alanine racemase C-terminal domain-like"/>
    <property type="match status" value="1"/>
</dbReference>
<dbReference type="InterPro" id="IPR029066">
    <property type="entry name" value="PLP-binding_barrel"/>
</dbReference>
<reference evidence="4 5" key="1">
    <citation type="submission" date="2021-03" db="EMBL/GenBank/DDBJ databases">
        <authorList>
            <person name="Shang D.-D."/>
            <person name="Du Z.-J."/>
            <person name="Chen G.-J."/>
        </authorList>
    </citation>
    <scope>NUCLEOTIDE SEQUENCE [LARGE SCALE GENOMIC DNA]</scope>
    <source>
        <strain evidence="4 5">F1192</strain>
    </source>
</reference>
<dbReference type="PRINTS" id="PR01179">
    <property type="entry name" value="ODADCRBXLASE"/>
</dbReference>
<evidence type="ECO:0000313" key="4">
    <source>
        <dbReference type="EMBL" id="MBO1531761.1"/>
    </source>
</evidence>
<keyword evidence="2" id="KW-0663">Pyridoxal phosphate</keyword>
<dbReference type="PANTHER" id="PTHR43727:SF2">
    <property type="entry name" value="GROUP IV DECARBOXYLASE"/>
    <property type="match status" value="1"/>
</dbReference>
<proteinExistence type="predicted"/>
<evidence type="ECO:0000256" key="1">
    <source>
        <dbReference type="ARBA" id="ARBA00001933"/>
    </source>
</evidence>
<dbReference type="Gene3D" id="2.40.37.10">
    <property type="entry name" value="Lyase, Ornithine Decarboxylase, Chain A, domain 1"/>
    <property type="match status" value="1"/>
</dbReference>
<accession>A0ABS3NQR9</accession>
<evidence type="ECO:0000313" key="5">
    <source>
        <dbReference type="Proteomes" id="UP000664554"/>
    </source>
</evidence>
<organism evidence="4 5">
    <name type="scientific">Psychrobacter coccoides</name>
    <dbReference type="NCBI Taxonomy" id="2818440"/>
    <lineage>
        <taxon>Bacteria</taxon>
        <taxon>Pseudomonadati</taxon>
        <taxon>Pseudomonadota</taxon>
        <taxon>Gammaproteobacteria</taxon>
        <taxon>Moraxellales</taxon>
        <taxon>Moraxellaceae</taxon>
        <taxon>Psychrobacter</taxon>
    </lineage>
</organism>
<dbReference type="Pfam" id="PF02784">
    <property type="entry name" value="Orn_Arg_deC_N"/>
    <property type="match status" value="1"/>
</dbReference>
<dbReference type="PANTHER" id="PTHR43727">
    <property type="entry name" value="DIAMINOPIMELATE DECARBOXYLASE"/>
    <property type="match status" value="1"/>
</dbReference>
<dbReference type="Gene3D" id="3.20.20.10">
    <property type="entry name" value="Alanine racemase"/>
    <property type="match status" value="1"/>
</dbReference>
<evidence type="ECO:0000256" key="2">
    <source>
        <dbReference type="ARBA" id="ARBA00022898"/>
    </source>
</evidence>
<dbReference type="EMBL" id="JAGBKM010000023">
    <property type="protein sequence ID" value="MBO1531761.1"/>
    <property type="molecule type" value="Genomic_DNA"/>
</dbReference>
<dbReference type="SUPFAM" id="SSF51419">
    <property type="entry name" value="PLP-binding barrel"/>
    <property type="match status" value="1"/>
</dbReference>
<protein>
    <submittedName>
        <fullName evidence="4">Diaminopimelate decarboxylase</fullName>
    </submittedName>
</protein>
<feature type="domain" description="Orn/DAP/Arg decarboxylase 2 N-terminal" evidence="3">
    <location>
        <begin position="19"/>
        <end position="259"/>
    </location>
</feature>
<dbReference type="RefSeq" id="WP_207992129.1">
    <property type="nucleotide sequence ID" value="NZ_JAGBKM010000023.1"/>
</dbReference>
<comment type="cofactor">
    <cofactor evidence="1">
        <name>pyridoxal 5'-phosphate</name>
        <dbReference type="ChEBI" id="CHEBI:597326"/>
    </cofactor>
</comment>
<keyword evidence="5" id="KW-1185">Reference proteome</keyword>
<name>A0ABS3NQR9_9GAMM</name>